<evidence type="ECO:0000313" key="2">
    <source>
        <dbReference type="EMBL" id="CAK9135124.1"/>
    </source>
</evidence>
<dbReference type="Proteomes" id="UP001642360">
    <property type="component" value="Unassembled WGS sequence"/>
</dbReference>
<dbReference type="PANTHER" id="PTHR35546:SF115">
    <property type="entry name" value="F-BOX DOMAIN-CONTAINING PROTEIN"/>
    <property type="match status" value="1"/>
</dbReference>
<evidence type="ECO:0000313" key="3">
    <source>
        <dbReference type="Proteomes" id="UP001642360"/>
    </source>
</evidence>
<evidence type="ECO:0008006" key="4">
    <source>
        <dbReference type="Google" id="ProtNLM"/>
    </source>
</evidence>
<gene>
    <name evidence="2" type="ORF">ILEXP_LOCUS2057</name>
</gene>
<sequence>MYTSTIRKTQKNPHSEASPLSMTRFRDHEPKRNYYIYNPTTKQFTILPKPRRGTGVSRIIHGVSLALDPYKSTHYKAFCVYFSERLPEHYEIQVYSSDPFIAEVNFNLGVFWNGAINWVSSWGDSLYFNVDEEHLGTMPMPPMPDGWEERRLRYFGEYSDHLHLIEIYGPRTTHFSVYEMAKDYSGWSVKYLVDLDPVMDAFPESICTYLDPSGLHYYKFLILTVIRRDDDDESFLVLNIPGEAIRYNFKDRTFKKLMWSDSALMFGWYAAFHYIESLSNA</sequence>
<reference evidence="2 3" key="1">
    <citation type="submission" date="2024-02" db="EMBL/GenBank/DDBJ databases">
        <authorList>
            <person name="Vignale AGUSTIN F."/>
            <person name="Sosa J E."/>
            <person name="Modenutti C."/>
        </authorList>
    </citation>
    <scope>NUCLEOTIDE SEQUENCE [LARGE SCALE GENOMIC DNA]</scope>
</reference>
<name>A0ABC8QQZ5_9AQUA</name>
<comment type="caution">
    <text evidence="2">The sequence shown here is derived from an EMBL/GenBank/DDBJ whole genome shotgun (WGS) entry which is preliminary data.</text>
</comment>
<dbReference type="EMBL" id="CAUOFW020000692">
    <property type="protein sequence ID" value="CAK9135124.1"/>
    <property type="molecule type" value="Genomic_DNA"/>
</dbReference>
<proteinExistence type="predicted"/>
<protein>
    <recommendedName>
        <fullName evidence="4">F-box protein</fullName>
    </recommendedName>
</protein>
<feature type="region of interest" description="Disordered" evidence="1">
    <location>
        <begin position="1"/>
        <end position="22"/>
    </location>
</feature>
<accession>A0ABC8QQZ5</accession>
<dbReference type="PANTHER" id="PTHR35546">
    <property type="entry name" value="F-BOX PROTEIN INTERACTION DOMAIN PROTEIN-RELATED"/>
    <property type="match status" value="1"/>
</dbReference>
<organism evidence="2 3">
    <name type="scientific">Ilex paraguariensis</name>
    <name type="common">yerba mate</name>
    <dbReference type="NCBI Taxonomy" id="185542"/>
    <lineage>
        <taxon>Eukaryota</taxon>
        <taxon>Viridiplantae</taxon>
        <taxon>Streptophyta</taxon>
        <taxon>Embryophyta</taxon>
        <taxon>Tracheophyta</taxon>
        <taxon>Spermatophyta</taxon>
        <taxon>Magnoliopsida</taxon>
        <taxon>eudicotyledons</taxon>
        <taxon>Gunneridae</taxon>
        <taxon>Pentapetalae</taxon>
        <taxon>asterids</taxon>
        <taxon>campanulids</taxon>
        <taxon>Aquifoliales</taxon>
        <taxon>Aquifoliaceae</taxon>
        <taxon>Ilex</taxon>
    </lineage>
</organism>
<evidence type="ECO:0000256" key="1">
    <source>
        <dbReference type="SAM" id="MobiDB-lite"/>
    </source>
</evidence>
<dbReference type="AlphaFoldDB" id="A0ABC8QQZ5"/>
<keyword evidence="3" id="KW-1185">Reference proteome</keyword>
<dbReference type="InterPro" id="IPR055290">
    <property type="entry name" value="At3g26010-like"/>
</dbReference>